<dbReference type="Pfam" id="PF00691">
    <property type="entry name" value="OmpA"/>
    <property type="match status" value="1"/>
</dbReference>
<evidence type="ECO:0000313" key="4">
    <source>
        <dbReference type="Proteomes" id="UP000238392"/>
    </source>
</evidence>
<accession>A0A2T0WZK8</accession>
<evidence type="ECO:0000259" key="2">
    <source>
        <dbReference type="PROSITE" id="PS51123"/>
    </source>
</evidence>
<proteinExistence type="predicted"/>
<dbReference type="InterPro" id="IPR006690">
    <property type="entry name" value="OMPA-like_CS"/>
</dbReference>
<evidence type="ECO:0000256" key="1">
    <source>
        <dbReference type="PROSITE-ProRule" id="PRU00473"/>
    </source>
</evidence>
<dbReference type="InterPro" id="IPR050330">
    <property type="entry name" value="Bact_OuterMem_StrucFunc"/>
</dbReference>
<dbReference type="Gene3D" id="3.30.1330.60">
    <property type="entry name" value="OmpA-like domain"/>
    <property type="match status" value="1"/>
</dbReference>
<dbReference type="Gene3D" id="3.40.1520.20">
    <property type="match status" value="1"/>
</dbReference>
<dbReference type="PROSITE" id="PS01068">
    <property type="entry name" value="OMPA_1"/>
    <property type="match status" value="1"/>
</dbReference>
<dbReference type="InterPro" id="IPR036737">
    <property type="entry name" value="OmpA-like_sf"/>
</dbReference>
<dbReference type="CDD" id="cd07185">
    <property type="entry name" value="OmpA_C-like"/>
    <property type="match status" value="1"/>
</dbReference>
<dbReference type="GO" id="GO:0009279">
    <property type="term" value="C:cell outer membrane"/>
    <property type="evidence" value="ECO:0007669"/>
    <property type="project" value="InterPro"/>
</dbReference>
<name>A0A2T0WZK8_9RHOB</name>
<dbReference type="PANTHER" id="PTHR30329:SF20">
    <property type="entry name" value="EXPORTED PROTEIN"/>
    <property type="match status" value="1"/>
</dbReference>
<organism evidence="3 4">
    <name type="scientific">Donghicola tyrosinivorans</name>
    <dbReference type="NCBI Taxonomy" id="1652492"/>
    <lineage>
        <taxon>Bacteria</taxon>
        <taxon>Pseudomonadati</taxon>
        <taxon>Pseudomonadota</taxon>
        <taxon>Alphaproteobacteria</taxon>
        <taxon>Rhodobacterales</taxon>
        <taxon>Roseobacteraceae</taxon>
        <taxon>Donghicola</taxon>
    </lineage>
</organism>
<dbReference type="OrthoDB" id="5525824at2"/>
<dbReference type="EMBL" id="PVTQ01000002">
    <property type="protein sequence ID" value="PRY92142.1"/>
    <property type="molecule type" value="Genomic_DNA"/>
</dbReference>
<comment type="caution">
    <text evidence="3">The sequence shown here is derived from an EMBL/GenBank/DDBJ whole genome shotgun (WGS) entry which is preliminary data.</text>
</comment>
<feature type="domain" description="OmpA-like" evidence="2">
    <location>
        <begin position="362"/>
        <end position="482"/>
    </location>
</feature>
<sequence>MRRLLGSVVLLAGVGLTGFYGIRTNAPEIEAKVLKSAEAKGQSAIHGVTVAVSGRDIELGGIVDSVEEEEMLRTEFAQVTGLREMRTDWTVLPKVSPFSFGARWQNGSLSVDGYVPSEAARDTLAVALDAPVESLTMASGAPENWSGAAEAGLGAVKLLEEGVLNLSDTTLAISGIVRSPVEEAALKALLEAVPDGFTVETDLTLLDDGTPPAYDVEYNANTGLAINGKLPAGMSRRDVAEVLGFDVFSGTGATGLVGDAAGQLARIAVLRDWLPELEDVVLTRTVDGISLSGTVAPGVDAELVSAGIAAMLGGEVSLSSAAISVPDGTQRTNAASGETEMAQAGYWLPRVDFAPSVQTCDAEITRALEGEGVQFVSGAARLDAKAARAVNRIAAVVAHCVAKGDLTAIIGGHTDSVGNAAANTSLSQERAGAVRAALVARGVASDALQATGYGDTRPVATNDTEEGRAANRRTTVEWVDPADIDATTDDAATTAKETE</sequence>
<reference evidence="3 4" key="1">
    <citation type="submission" date="2018-03" db="EMBL/GenBank/DDBJ databases">
        <title>Genomic Encyclopedia of Archaeal and Bacterial Type Strains, Phase II (KMG-II): from individual species to whole genera.</title>
        <authorList>
            <person name="Goeker M."/>
        </authorList>
    </citation>
    <scope>NUCLEOTIDE SEQUENCE [LARGE SCALE GENOMIC DNA]</scope>
    <source>
        <strain evidence="3 4">DSM 100212</strain>
    </source>
</reference>
<protein>
    <submittedName>
        <fullName evidence="3">OOP family OmpA-OmpF porin</fullName>
    </submittedName>
</protein>
<dbReference type="Proteomes" id="UP000238392">
    <property type="component" value="Unassembled WGS sequence"/>
</dbReference>
<keyword evidence="4" id="KW-1185">Reference proteome</keyword>
<gene>
    <name evidence="3" type="ORF">CLV74_10254</name>
</gene>
<keyword evidence="1" id="KW-0472">Membrane</keyword>
<evidence type="ECO:0000313" key="3">
    <source>
        <dbReference type="EMBL" id="PRY92142.1"/>
    </source>
</evidence>
<dbReference type="SUPFAM" id="SSF103088">
    <property type="entry name" value="OmpA-like"/>
    <property type="match status" value="1"/>
</dbReference>
<dbReference type="PANTHER" id="PTHR30329">
    <property type="entry name" value="STATOR ELEMENT OF FLAGELLAR MOTOR COMPLEX"/>
    <property type="match status" value="1"/>
</dbReference>
<dbReference type="RefSeq" id="WP_106262677.1">
    <property type="nucleotide sequence ID" value="NZ_PVTQ01000002.1"/>
</dbReference>
<dbReference type="InterPro" id="IPR006665">
    <property type="entry name" value="OmpA-like"/>
</dbReference>
<dbReference type="PROSITE" id="PS51123">
    <property type="entry name" value="OMPA_2"/>
    <property type="match status" value="1"/>
</dbReference>
<dbReference type="AlphaFoldDB" id="A0A2T0WZK8"/>